<keyword evidence="1" id="KW-0812">Transmembrane</keyword>
<dbReference type="PIR" id="T28272">
    <property type="entry name" value="T28272"/>
</dbReference>
<organismHost>
    <name type="scientific">Melanoplus sanguinipes</name>
    <name type="common">Migratory grasshopper</name>
    <dbReference type="NCBI Taxonomy" id="65742"/>
</organismHost>
<dbReference type="EMBL" id="AF063866">
    <property type="protein sequence ID" value="AAC97656.1"/>
    <property type="molecule type" value="Genomic_DNA"/>
</dbReference>
<keyword evidence="3" id="KW-1185">Reference proteome</keyword>
<keyword evidence="1" id="KW-1133">Transmembrane helix</keyword>
<proteinExistence type="predicted"/>
<dbReference type="Proteomes" id="UP000172353">
    <property type="component" value="Segment"/>
</dbReference>
<accession>Q9YVY1</accession>
<dbReference type="KEGG" id="vg:1449919"/>
<name>Q9YVY1_MSEPV</name>
<keyword evidence="1" id="KW-0472">Membrane</keyword>
<dbReference type="GeneID" id="1449919"/>
<dbReference type="OrthoDB" id="41502at10239"/>
<organism evidence="2 3">
    <name type="scientific">Melanoplus sanguinipes entomopoxvirus</name>
    <name type="common">MsEPV</name>
    <dbReference type="NCBI Taxonomy" id="83191"/>
    <lineage>
        <taxon>Viruses</taxon>
        <taxon>Varidnaviria</taxon>
        <taxon>Bamfordvirae</taxon>
        <taxon>Nucleocytoviricota</taxon>
        <taxon>Pokkesviricetes</taxon>
        <taxon>Chitovirales</taxon>
        <taxon>Poxviridae</taxon>
        <taxon>Entomopoxvirinae</taxon>
        <taxon>Deltaentomopoxvirus</taxon>
        <taxon>Deltaentomopoxvirus msanguinipes</taxon>
    </lineage>
</organism>
<dbReference type="RefSeq" id="NP_048182.1">
    <property type="nucleotide sequence ID" value="NC_001993.1"/>
</dbReference>
<evidence type="ECO:0000313" key="2">
    <source>
        <dbReference type="EMBL" id="AAC97656.1"/>
    </source>
</evidence>
<evidence type="ECO:0000256" key="1">
    <source>
        <dbReference type="SAM" id="Phobius"/>
    </source>
</evidence>
<protein>
    <submittedName>
        <fullName evidence="2">Uncharacterized protein</fullName>
    </submittedName>
</protein>
<feature type="transmembrane region" description="Helical" evidence="1">
    <location>
        <begin position="182"/>
        <end position="199"/>
    </location>
</feature>
<sequence length="201" mass="24558">MHLLYLVLTLYTPIYGYILYNDKNITYECNNKHAINMAVCYDNNIKFCIIKDSTEIYIHNIITNNKTYIQNNLIHELFINKVLFCYDDYIFLIYNKYVFKYENRLPTVFTKQMNLTDSIPPILYTIKYYDKYFVINKLKEYSKSILKNFMKYYKNYKKYSKIKCKKKAQIYTYDDVIISEKLYMIIIFILILFVIFIAYKK</sequence>
<reference evidence="2 3" key="1">
    <citation type="journal article" date="1999" name="J. Virol.">
        <title>The genome of Melanoplus sanguinipes entomopoxvirus.</title>
        <authorList>
            <person name="Afonso C.L."/>
            <person name="Tulman E.R."/>
            <person name="Lu Z."/>
            <person name="Oma E."/>
            <person name="Kutish G.F."/>
            <person name="Rock D.L."/>
        </authorList>
    </citation>
    <scope>NUCLEOTIDE SEQUENCE [LARGE SCALE GENOMIC DNA]</scope>
    <source>
        <strain evidence="2">Tucson</strain>
    </source>
</reference>
<gene>
    <name evidence="2" type="primary">MSV111</name>
</gene>
<evidence type="ECO:0000313" key="3">
    <source>
        <dbReference type="Proteomes" id="UP000172353"/>
    </source>
</evidence>